<reference evidence="2 3" key="1">
    <citation type="submission" date="2019-02" db="EMBL/GenBank/DDBJ databases">
        <title>Genomic Encyclopedia of Archaeal and Bacterial Type Strains, Phase II (KMG-II): from individual species to whole genera.</title>
        <authorList>
            <person name="Goeker M."/>
        </authorList>
    </citation>
    <scope>NUCLEOTIDE SEQUENCE [LARGE SCALE GENOMIC DNA]</scope>
    <source>
        <strain evidence="2 3">DSM 18101</strain>
    </source>
</reference>
<evidence type="ECO:0000256" key="1">
    <source>
        <dbReference type="SAM" id="MobiDB-lite"/>
    </source>
</evidence>
<organism evidence="2 3">
    <name type="scientific">Edaphobacter modestus</name>
    <dbReference type="NCBI Taxonomy" id="388466"/>
    <lineage>
        <taxon>Bacteria</taxon>
        <taxon>Pseudomonadati</taxon>
        <taxon>Acidobacteriota</taxon>
        <taxon>Terriglobia</taxon>
        <taxon>Terriglobales</taxon>
        <taxon>Acidobacteriaceae</taxon>
        <taxon>Edaphobacter</taxon>
    </lineage>
</organism>
<keyword evidence="3" id="KW-1185">Reference proteome</keyword>
<comment type="caution">
    <text evidence="2">The sequence shown here is derived from an EMBL/GenBank/DDBJ whole genome shotgun (WGS) entry which is preliminary data.</text>
</comment>
<dbReference type="Proteomes" id="UP000292958">
    <property type="component" value="Unassembled WGS sequence"/>
</dbReference>
<gene>
    <name evidence="2" type="ORF">BDD14_2854</name>
</gene>
<accession>A0A4Q7YUP1</accession>
<feature type="compositionally biased region" description="Low complexity" evidence="1">
    <location>
        <begin position="158"/>
        <end position="170"/>
    </location>
</feature>
<feature type="region of interest" description="Disordered" evidence="1">
    <location>
        <begin position="150"/>
        <end position="170"/>
    </location>
</feature>
<dbReference type="EMBL" id="SHKW01000001">
    <property type="protein sequence ID" value="RZU41338.1"/>
    <property type="molecule type" value="Genomic_DNA"/>
</dbReference>
<evidence type="ECO:0000313" key="2">
    <source>
        <dbReference type="EMBL" id="RZU41338.1"/>
    </source>
</evidence>
<protein>
    <submittedName>
        <fullName evidence="2">Uncharacterized protein</fullName>
    </submittedName>
</protein>
<sequence>MYGCEAGWLGKVRLRSFQCRIAARVRARPGVRAGSVETFFPARSTITAFAVLVRVRDDSHPWEPPFSFDEFYCLRIHLRAVPFHTQSFRGRSCASLSSSRSGAPLLSRCLRLLRKKQAGGDTRPRPVLFYARASNTRLKGVSAARRKLLKPPEETTSRIRASPACAPRARPTSCEREAGVQIMVDAE</sequence>
<evidence type="ECO:0000313" key="3">
    <source>
        <dbReference type="Proteomes" id="UP000292958"/>
    </source>
</evidence>
<proteinExistence type="predicted"/>
<dbReference type="AlphaFoldDB" id="A0A4Q7YUP1"/>
<name>A0A4Q7YUP1_9BACT</name>